<proteinExistence type="predicted"/>
<gene>
    <name evidence="6" type="ORF">SAMN04488518_106124</name>
</gene>
<comment type="caution">
    <text evidence="6">The sequence shown here is derived from an EMBL/GenBank/DDBJ whole genome shotgun (WGS) entry which is preliminary data.</text>
</comment>
<organism evidence="6 7">
    <name type="scientific">Pseudovibrio ascidiaceicola</name>
    <dbReference type="NCBI Taxonomy" id="285279"/>
    <lineage>
        <taxon>Bacteria</taxon>
        <taxon>Pseudomonadati</taxon>
        <taxon>Pseudomonadota</taxon>
        <taxon>Alphaproteobacteria</taxon>
        <taxon>Hyphomicrobiales</taxon>
        <taxon>Stappiaceae</taxon>
        <taxon>Pseudovibrio</taxon>
    </lineage>
</organism>
<keyword evidence="7" id="KW-1185">Reference proteome</keyword>
<dbReference type="PROSITE" id="PS50977">
    <property type="entry name" value="HTH_TETR_2"/>
    <property type="match status" value="1"/>
</dbReference>
<keyword evidence="1" id="KW-0805">Transcription regulation</keyword>
<sequence length="240" mass="27287">MQPSGKQQKTRVREEAILEKAREIAISEGIGALKMPELAKLSHVSVGTLYRHFESKQDVIAALASQALDIRHQKLKLVIDQFQEPEMRCLGVIMLDFLFNIAHPDVFQIEMQCASPSFWQETHNIRRHNHQIVASDLSSFLEKLCSEISGTTTDPKHLTTGLWAFVSGISLVWYGMPHDQPDNLEDALAFLRPHLMNFIKGYGLQFSSTPQPLNQLEKHFLATKSQWLWTLKGTTTNDVH</sequence>
<dbReference type="InterPro" id="IPR009057">
    <property type="entry name" value="Homeodomain-like_sf"/>
</dbReference>
<dbReference type="PRINTS" id="PR00455">
    <property type="entry name" value="HTHTETR"/>
</dbReference>
<evidence type="ECO:0000256" key="3">
    <source>
        <dbReference type="ARBA" id="ARBA00023163"/>
    </source>
</evidence>
<evidence type="ECO:0000256" key="2">
    <source>
        <dbReference type="ARBA" id="ARBA00023125"/>
    </source>
</evidence>
<dbReference type="SUPFAM" id="SSF46689">
    <property type="entry name" value="Homeodomain-like"/>
    <property type="match status" value="1"/>
</dbReference>
<accession>A0A1I4AC72</accession>
<evidence type="ECO:0000313" key="7">
    <source>
        <dbReference type="Proteomes" id="UP000199598"/>
    </source>
</evidence>
<dbReference type="Pfam" id="PF00440">
    <property type="entry name" value="TetR_N"/>
    <property type="match status" value="1"/>
</dbReference>
<evidence type="ECO:0000259" key="5">
    <source>
        <dbReference type="PROSITE" id="PS50977"/>
    </source>
</evidence>
<dbReference type="Gene3D" id="1.10.357.10">
    <property type="entry name" value="Tetracycline Repressor, domain 2"/>
    <property type="match status" value="1"/>
</dbReference>
<keyword evidence="2 4" id="KW-0238">DNA-binding</keyword>
<dbReference type="EMBL" id="FOSK01000006">
    <property type="protein sequence ID" value="SFK53995.1"/>
    <property type="molecule type" value="Genomic_DNA"/>
</dbReference>
<feature type="domain" description="HTH tetR-type" evidence="5">
    <location>
        <begin position="11"/>
        <end position="71"/>
    </location>
</feature>
<dbReference type="PANTHER" id="PTHR30055">
    <property type="entry name" value="HTH-TYPE TRANSCRIPTIONAL REGULATOR RUTR"/>
    <property type="match status" value="1"/>
</dbReference>
<dbReference type="PANTHER" id="PTHR30055:SF234">
    <property type="entry name" value="HTH-TYPE TRANSCRIPTIONAL REGULATOR BETI"/>
    <property type="match status" value="1"/>
</dbReference>
<name>A0A1I4AC72_9HYPH</name>
<dbReference type="InterPro" id="IPR050109">
    <property type="entry name" value="HTH-type_TetR-like_transc_reg"/>
</dbReference>
<reference evidence="6 7" key="1">
    <citation type="submission" date="2016-10" db="EMBL/GenBank/DDBJ databases">
        <authorList>
            <person name="Varghese N."/>
            <person name="Submissions S."/>
        </authorList>
    </citation>
    <scope>NUCLEOTIDE SEQUENCE [LARGE SCALE GENOMIC DNA]</scope>
    <source>
        <strain evidence="6 7">DSM 16392</strain>
    </source>
</reference>
<keyword evidence="3" id="KW-0804">Transcription</keyword>
<dbReference type="Proteomes" id="UP000199598">
    <property type="component" value="Unassembled WGS sequence"/>
</dbReference>
<evidence type="ECO:0000256" key="1">
    <source>
        <dbReference type="ARBA" id="ARBA00023015"/>
    </source>
</evidence>
<feature type="DNA-binding region" description="H-T-H motif" evidence="4">
    <location>
        <begin position="34"/>
        <end position="53"/>
    </location>
</feature>
<dbReference type="InterPro" id="IPR001647">
    <property type="entry name" value="HTH_TetR"/>
</dbReference>
<evidence type="ECO:0000313" key="6">
    <source>
        <dbReference type="EMBL" id="SFK53995.1"/>
    </source>
</evidence>
<evidence type="ECO:0000256" key="4">
    <source>
        <dbReference type="PROSITE-ProRule" id="PRU00335"/>
    </source>
</evidence>
<protein>
    <submittedName>
        <fullName evidence="6">Transcriptional regulator, TetR family</fullName>
    </submittedName>
</protein>